<feature type="compositionally biased region" description="Low complexity" evidence="1">
    <location>
        <begin position="14"/>
        <end position="36"/>
    </location>
</feature>
<dbReference type="EnsemblPlants" id="TuG1812S0000880900.01.T01">
    <property type="protein sequence ID" value="TuG1812S0000880900.01.T01.s_cds33682"/>
    <property type="gene ID" value="TuG1812S0000880900.01"/>
</dbReference>
<sequence length="206" mass="22739">RGTSSPCSTWPGCSTPAASTSPSSTPSTTTPTSSAPVAPPRWPASRASASPPSRTACRRPTTTTSRRGAHHPHARRGQGAPRPRLPRHLRQHLVQPRPPRPLPWPRRGGRRPGLLLRHHPGRPAAVRRRRRHAGHRVAVQVHHGDLPRAIPPPPRGPQRRRPARDLRRLRHRHGFLHGGRQGARPPLCPAVDGQRHQLPRLPPLPP</sequence>
<evidence type="ECO:0000256" key="1">
    <source>
        <dbReference type="SAM" id="MobiDB-lite"/>
    </source>
</evidence>
<dbReference type="AlphaFoldDB" id="A0A8R7R8V7"/>
<dbReference type="Gramene" id="TuG1812S0000880900.01.T01">
    <property type="protein sequence ID" value="TuG1812S0000880900.01.T01.s_cds33682"/>
    <property type="gene ID" value="TuG1812S0000880900.01"/>
</dbReference>
<dbReference type="Proteomes" id="UP000015106">
    <property type="component" value="Unassembled WGS sequence"/>
</dbReference>
<feature type="compositionally biased region" description="Basic residues" evidence="1">
    <location>
        <begin position="67"/>
        <end position="76"/>
    </location>
</feature>
<feature type="compositionally biased region" description="Basic residues" evidence="1">
    <location>
        <begin position="116"/>
        <end position="135"/>
    </location>
</feature>
<feature type="compositionally biased region" description="Low complexity" evidence="1">
    <location>
        <begin position="43"/>
        <end position="66"/>
    </location>
</feature>
<accession>A0A8R7R8V7</accession>
<feature type="region of interest" description="Disordered" evidence="1">
    <location>
        <begin position="1"/>
        <end position="206"/>
    </location>
</feature>
<feature type="compositionally biased region" description="Basic residues" evidence="1">
    <location>
        <begin position="157"/>
        <end position="175"/>
    </location>
</feature>
<name>A0A8R7R8V7_TRIUA</name>
<keyword evidence="3" id="KW-1185">Reference proteome</keyword>
<evidence type="ECO:0000313" key="3">
    <source>
        <dbReference type="Proteomes" id="UP000015106"/>
    </source>
</evidence>
<evidence type="ECO:0000313" key="2">
    <source>
        <dbReference type="EnsemblPlants" id="TuG1812S0000880900.01.T01.s_cds33682"/>
    </source>
</evidence>
<reference evidence="3" key="1">
    <citation type="journal article" date="2013" name="Nature">
        <title>Draft genome of the wheat A-genome progenitor Triticum urartu.</title>
        <authorList>
            <person name="Ling H.Q."/>
            <person name="Zhao S."/>
            <person name="Liu D."/>
            <person name="Wang J."/>
            <person name="Sun H."/>
            <person name="Zhang C."/>
            <person name="Fan H."/>
            <person name="Li D."/>
            <person name="Dong L."/>
            <person name="Tao Y."/>
            <person name="Gao C."/>
            <person name="Wu H."/>
            <person name="Li Y."/>
            <person name="Cui Y."/>
            <person name="Guo X."/>
            <person name="Zheng S."/>
            <person name="Wang B."/>
            <person name="Yu K."/>
            <person name="Liang Q."/>
            <person name="Yang W."/>
            <person name="Lou X."/>
            <person name="Chen J."/>
            <person name="Feng M."/>
            <person name="Jian J."/>
            <person name="Zhang X."/>
            <person name="Luo G."/>
            <person name="Jiang Y."/>
            <person name="Liu J."/>
            <person name="Wang Z."/>
            <person name="Sha Y."/>
            <person name="Zhang B."/>
            <person name="Wu H."/>
            <person name="Tang D."/>
            <person name="Shen Q."/>
            <person name="Xue P."/>
            <person name="Zou S."/>
            <person name="Wang X."/>
            <person name="Liu X."/>
            <person name="Wang F."/>
            <person name="Yang Y."/>
            <person name="An X."/>
            <person name="Dong Z."/>
            <person name="Zhang K."/>
            <person name="Zhang X."/>
            <person name="Luo M.C."/>
            <person name="Dvorak J."/>
            <person name="Tong Y."/>
            <person name="Wang J."/>
            <person name="Yang H."/>
            <person name="Li Z."/>
            <person name="Wang D."/>
            <person name="Zhang A."/>
            <person name="Wang J."/>
        </authorList>
    </citation>
    <scope>NUCLEOTIDE SEQUENCE</scope>
    <source>
        <strain evidence="3">cv. G1812</strain>
    </source>
</reference>
<organism evidence="2 3">
    <name type="scientific">Triticum urartu</name>
    <name type="common">Red wild einkorn</name>
    <name type="synonym">Crithodium urartu</name>
    <dbReference type="NCBI Taxonomy" id="4572"/>
    <lineage>
        <taxon>Eukaryota</taxon>
        <taxon>Viridiplantae</taxon>
        <taxon>Streptophyta</taxon>
        <taxon>Embryophyta</taxon>
        <taxon>Tracheophyta</taxon>
        <taxon>Spermatophyta</taxon>
        <taxon>Magnoliopsida</taxon>
        <taxon>Liliopsida</taxon>
        <taxon>Poales</taxon>
        <taxon>Poaceae</taxon>
        <taxon>BOP clade</taxon>
        <taxon>Pooideae</taxon>
        <taxon>Triticodae</taxon>
        <taxon>Triticeae</taxon>
        <taxon>Triticinae</taxon>
        <taxon>Triticum</taxon>
    </lineage>
</organism>
<proteinExistence type="predicted"/>
<reference evidence="2" key="2">
    <citation type="submission" date="2022-06" db="UniProtKB">
        <authorList>
            <consortium name="EnsemblPlants"/>
        </authorList>
    </citation>
    <scope>IDENTIFICATION</scope>
</reference>
<protein>
    <submittedName>
        <fullName evidence="2">Uncharacterized protein</fullName>
    </submittedName>
</protein>
<feature type="compositionally biased region" description="Polar residues" evidence="1">
    <location>
        <begin position="1"/>
        <end position="12"/>
    </location>
</feature>